<comment type="caution">
    <text evidence="3">The sequence shown here is derived from an EMBL/GenBank/DDBJ whole genome shotgun (WGS) entry which is preliminary data.</text>
</comment>
<evidence type="ECO:0000313" key="4">
    <source>
        <dbReference type="Proteomes" id="UP001515480"/>
    </source>
</evidence>
<feature type="domain" description="Desulfoferrodoxin ferrous iron-binding" evidence="2">
    <location>
        <begin position="67"/>
        <end position="150"/>
    </location>
</feature>
<dbReference type="InterPro" id="IPR002742">
    <property type="entry name" value="Desulfoferrodoxin_Fe-bd_dom"/>
</dbReference>
<dbReference type="GO" id="GO:0005506">
    <property type="term" value="F:iron ion binding"/>
    <property type="evidence" value="ECO:0007669"/>
    <property type="project" value="InterPro"/>
</dbReference>
<organism evidence="3 4">
    <name type="scientific">Prymnesium parvum</name>
    <name type="common">Toxic golden alga</name>
    <dbReference type="NCBI Taxonomy" id="97485"/>
    <lineage>
        <taxon>Eukaryota</taxon>
        <taxon>Haptista</taxon>
        <taxon>Haptophyta</taxon>
        <taxon>Prymnesiophyceae</taxon>
        <taxon>Prymnesiales</taxon>
        <taxon>Prymnesiaceae</taxon>
        <taxon>Prymnesium</taxon>
    </lineage>
</organism>
<sequence length="216" mass="23637">MKRAGLSCTSTMRRPMFLLVLLTKGWLVPNHVEATVSVDDVRAAAEKEAELPLYTNVYFPPEYSSERPSHVPVLRVVGSVAFITIGSLMHVMTEEHHVAAAWVRDQTNDVIFYKSFKTDGTELPSANFTLPENSVALTPYAHCNTHSVWAGPTYFPVWEGTAASLVAANTRPGLYTATYFPIGFDGLAPTHVPVLTVSGMTGILAVASIYQLMHEP</sequence>
<protein>
    <recommendedName>
        <fullName evidence="2">Desulfoferrodoxin ferrous iron-binding domain-containing protein</fullName>
    </recommendedName>
</protein>
<gene>
    <name evidence="3" type="ORF">AB1Y20_021458</name>
</gene>
<dbReference type="InterPro" id="IPR036073">
    <property type="entry name" value="Desulfoferrodoxin_Fe-bd_dom_sf"/>
</dbReference>
<evidence type="ECO:0000259" key="2">
    <source>
        <dbReference type="Pfam" id="PF01880"/>
    </source>
</evidence>
<keyword evidence="4" id="KW-1185">Reference proteome</keyword>
<dbReference type="AlphaFoldDB" id="A0AB34JIB1"/>
<evidence type="ECO:0000256" key="1">
    <source>
        <dbReference type="SAM" id="SignalP"/>
    </source>
</evidence>
<evidence type="ECO:0000313" key="3">
    <source>
        <dbReference type="EMBL" id="KAL1521805.1"/>
    </source>
</evidence>
<proteinExistence type="predicted"/>
<dbReference type="SUPFAM" id="SSF49367">
    <property type="entry name" value="Superoxide reductase-like"/>
    <property type="match status" value="1"/>
</dbReference>
<dbReference type="EMBL" id="JBGBPQ010000007">
    <property type="protein sequence ID" value="KAL1521805.1"/>
    <property type="molecule type" value="Genomic_DNA"/>
</dbReference>
<dbReference type="Gene3D" id="2.60.40.730">
    <property type="entry name" value="SOR catalytic domain"/>
    <property type="match status" value="1"/>
</dbReference>
<accession>A0AB34JIB1</accession>
<dbReference type="Pfam" id="PF01880">
    <property type="entry name" value="Desulfoferrodox"/>
    <property type="match status" value="1"/>
</dbReference>
<name>A0AB34JIB1_PRYPA</name>
<feature type="chain" id="PRO_5044209737" description="Desulfoferrodoxin ferrous iron-binding domain-containing protein" evidence="1">
    <location>
        <begin position="35"/>
        <end position="216"/>
    </location>
</feature>
<feature type="signal peptide" evidence="1">
    <location>
        <begin position="1"/>
        <end position="34"/>
    </location>
</feature>
<keyword evidence="1" id="KW-0732">Signal</keyword>
<dbReference type="GO" id="GO:0016491">
    <property type="term" value="F:oxidoreductase activity"/>
    <property type="evidence" value="ECO:0007669"/>
    <property type="project" value="InterPro"/>
</dbReference>
<dbReference type="Proteomes" id="UP001515480">
    <property type="component" value="Unassembled WGS sequence"/>
</dbReference>
<reference evidence="3 4" key="1">
    <citation type="journal article" date="2024" name="Science">
        <title>Giant polyketide synthase enzymes in the biosynthesis of giant marine polyether toxins.</title>
        <authorList>
            <person name="Fallon T.R."/>
            <person name="Shende V.V."/>
            <person name="Wierzbicki I.H."/>
            <person name="Pendleton A.L."/>
            <person name="Watervoot N.F."/>
            <person name="Auber R.P."/>
            <person name="Gonzalez D.J."/>
            <person name="Wisecaver J.H."/>
            <person name="Moore B.S."/>
        </authorList>
    </citation>
    <scope>NUCLEOTIDE SEQUENCE [LARGE SCALE GENOMIC DNA]</scope>
    <source>
        <strain evidence="3 4">12B1</strain>
    </source>
</reference>